<dbReference type="InterPro" id="IPR036388">
    <property type="entry name" value="WH-like_DNA-bd_sf"/>
</dbReference>
<dbReference type="InterPro" id="IPR001766">
    <property type="entry name" value="Fork_head_dom"/>
</dbReference>
<evidence type="ECO:0000313" key="10">
    <source>
        <dbReference type="Proteomes" id="UP000193648"/>
    </source>
</evidence>
<dbReference type="SUPFAM" id="SSF46785">
    <property type="entry name" value="Winged helix' DNA-binding domain"/>
    <property type="match status" value="1"/>
</dbReference>
<sequence length="210" mass="22600">MSIASTSQPLSTAENDQQSKGVVAPSSPSSQALSVLPVTLDASVSVSASPVSNSSPSSLLEQTSSLYPPPDAIVSETATETADYAVPSTETESLDHRTSSTLSTLEAEVGTNGNNYQVRPAISYAGLIIQVLIESTKIKLTLSEIYSAIMNNHPYYRHAPNGWQNSVRNSLSLNKAFLKVDRTPEEPGHGCFWALRPDIRESNEQALHRK</sequence>
<gene>
    <name evidence="9" type="ORF">BCR41DRAFT_302690</name>
</gene>
<dbReference type="SMART" id="SM00339">
    <property type="entry name" value="FH"/>
    <property type="match status" value="1"/>
</dbReference>
<dbReference type="InParanoid" id="A0A1Y2GV63"/>
<dbReference type="RefSeq" id="XP_021883469.1">
    <property type="nucleotide sequence ID" value="XM_022020684.1"/>
</dbReference>
<dbReference type="Gene3D" id="1.10.10.10">
    <property type="entry name" value="Winged helix-like DNA-binding domain superfamily/Winged helix DNA-binding domain"/>
    <property type="match status" value="1"/>
</dbReference>
<dbReference type="PRINTS" id="PR00053">
    <property type="entry name" value="FORKHEAD"/>
</dbReference>
<keyword evidence="3 6" id="KW-0238">DNA-binding</keyword>
<keyword evidence="5 6" id="KW-0539">Nucleus</keyword>
<dbReference type="PROSITE" id="PS50039">
    <property type="entry name" value="FORK_HEAD_3"/>
    <property type="match status" value="1"/>
</dbReference>
<evidence type="ECO:0000256" key="2">
    <source>
        <dbReference type="ARBA" id="ARBA00023015"/>
    </source>
</evidence>
<protein>
    <submittedName>
        <fullName evidence="9">Fork head domain-domain-containing protein</fullName>
    </submittedName>
</protein>
<dbReference type="GeneID" id="33562528"/>
<dbReference type="GO" id="GO:0005634">
    <property type="term" value="C:nucleus"/>
    <property type="evidence" value="ECO:0007669"/>
    <property type="project" value="UniProtKB-SubCell"/>
</dbReference>
<proteinExistence type="predicted"/>
<feature type="non-terminal residue" evidence="9">
    <location>
        <position position="210"/>
    </location>
</feature>
<dbReference type="GO" id="GO:0000978">
    <property type="term" value="F:RNA polymerase II cis-regulatory region sequence-specific DNA binding"/>
    <property type="evidence" value="ECO:0007669"/>
    <property type="project" value="TreeGrafter"/>
</dbReference>
<dbReference type="Pfam" id="PF00250">
    <property type="entry name" value="Forkhead"/>
    <property type="match status" value="1"/>
</dbReference>
<organism evidence="9 10">
    <name type="scientific">Lobosporangium transversale</name>
    <dbReference type="NCBI Taxonomy" id="64571"/>
    <lineage>
        <taxon>Eukaryota</taxon>
        <taxon>Fungi</taxon>
        <taxon>Fungi incertae sedis</taxon>
        <taxon>Mucoromycota</taxon>
        <taxon>Mortierellomycotina</taxon>
        <taxon>Mortierellomycetes</taxon>
        <taxon>Mortierellales</taxon>
        <taxon>Mortierellaceae</taxon>
        <taxon>Lobosporangium</taxon>
    </lineage>
</organism>
<dbReference type="PANTHER" id="PTHR45881:SF1">
    <property type="entry name" value="FORK HEAD PROTEIN HOMOLOG 2"/>
    <property type="match status" value="1"/>
</dbReference>
<feature type="DNA-binding region" description="Fork-head" evidence="6">
    <location>
        <begin position="119"/>
        <end position="210"/>
    </location>
</feature>
<keyword evidence="4" id="KW-0804">Transcription</keyword>
<evidence type="ECO:0000256" key="7">
    <source>
        <dbReference type="SAM" id="MobiDB-lite"/>
    </source>
</evidence>
<evidence type="ECO:0000256" key="5">
    <source>
        <dbReference type="ARBA" id="ARBA00023242"/>
    </source>
</evidence>
<dbReference type="EMBL" id="MCFF01000010">
    <property type="protein sequence ID" value="ORZ22915.1"/>
    <property type="molecule type" value="Genomic_DNA"/>
</dbReference>
<comment type="subcellular location">
    <subcellularLocation>
        <location evidence="1 6">Nucleus</location>
    </subcellularLocation>
</comment>
<keyword evidence="2" id="KW-0805">Transcription regulation</keyword>
<reference evidence="9 10" key="1">
    <citation type="submission" date="2016-07" db="EMBL/GenBank/DDBJ databases">
        <title>Pervasive Adenine N6-methylation of Active Genes in Fungi.</title>
        <authorList>
            <consortium name="DOE Joint Genome Institute"/>
            <person name="Mondo S.J."/>
            <person name="Dannebaum R.O."/>
            <person name="Kuo R.C."/>
            <person name="Labutti K."/>
            <person name="Haridas S."/>
            <person name="Kuo A."/>
            <person name="Salamov A."/>
            <person name="Ahrendt S.R."/>
            <person name="Lipzen A."/>
            <person name="Sullivan W."/>
            <person name="Andreopoulos W.B."/>
            <person name="Clum A."/>
            <person name="Lindquist E."/>
            <person name="Daum C."/>
            <person name="Ramamoorthy G.K."/>
            <person name="Gryganskyi A."/>
            <person name="Culley D."/>
            <person name="Magnuson J.K."/>
            <person name="James T.Y."/>
            <person name="O'Malley M.A."/>
            <person name="Stajich J.E."/>
            <person name="Spatafora J.W."/>
            <person name="Visel A."/>
            <person name="Grigoriev I.V."/>
        </authorList>
    </citation>
    <scope>NUCLEOTIDE SEQUENCE [LARGE SCALE GENOMIC DNA]</scope>
    <source>
        <strain evidence="9 10">NRRL 3116</strain>
    </source>
</reference>
<dbReference type="GO" id="GO:0000981">
    <property type="term" value="F:DNA-binding transcription factor activity, RNA polymerase II-specific"/>
    <property type="evidence" value="ECO:0007669"/>
    <property type="project" value="TreeGrafter"/>
</dbReference>
<dbReference type="CDD" id="cd00059">
    <property type="entry name" value="FH_FOX"/>
    <property type="match status" value="1"/>
</dbReference>
<evidence type="ECO:0000313" key="9">
    <source>
        <dbReference type="EMBL" id="ORZ22915.1"/>
    </source>
</evidence>
<dbReference type="InterPro" id="IPR036390">
    <property type="entry name" value="WH_DNA-bd_sf"/>
</dbReference>
<feature type="region of interest" description="Disordered" evidence="7">
    <location>
        <begin position="1"/>
        <end position="29"/>
    </location>
</feature>
<dbReference type="STRING" id="64571.A0A1Y2GV63"/>
<evidence type="ECO:0000259" key="8">
    <source>
        <dbReference type="PROSITE" id="PS50039"/>
    </source>
</evidence>
<name>A0A1Y2GV63_9FUNG</name>
<evidence type="ECO:0000256" key="6">
    <source>
        <dbReference type="PROSITE-ProRule" id="PRU00089"/>
    </source>
</evidence>
<dbReference type="PANTHER" id="PTHR45881">
    <property type="entry name" value="CHECKPOINT SUPPRESSOR 1-LIKE, ISOFORM A-RELATED"/>
    <property type="match status" value="1"/>
</dbReference>
<comment type="caution">
    <text evidence="9">The sequence shown here is derived from an EMBL/GenBank/DDBJ whole genome shotgun (WGS) entry which is preliminary data.</text>
</comment>
<feature type="domain" description="Fork-head" evidence="8">
    <location>
        <begin position="119"/>
        <end position="210"/>
    </location>
</feature>
<evidence type="ECO:0000256" key="1">
    <source>
        <dbReference type="ARBA" id="ARBA00004123"/>
    </source>
</evidence>
<dbReference type="AlphaFoldDB" id="A0A1Y2GV63"/>
<keyword evidence="10" id="KW-1185">Reference proteome</keyword>
<dbReference type="Proteomes" id="UP000193648">
    <property type="component" value="Unassembled WGS sequence"/>
</dbReference>
<evidence type="ECO:0000256" key="4">
    <source>
        <dbReference type="ARBA" id="ARBA00023163"/>
    </source>
</evidence>
<dbReference type="OrthoDB" id="5954824at2759"/>
<feature type="region of interest" description="Disordered" evidence="7">
    <location>
        <begin position="46"/>
        <end position="72"/>
    </location>
</feature>
<evidence type="ECO:0000256" key="3">
    <source>
        <dbReference type="ARBA" id="ARBA00023125"/>
    </source>
</evidence>
<accession>A0A1Y2GV63</accession>
<feature type="compositionally biased region" description="Low complexity" evidence="7">
    <location>
        <begin position="46"/>
        <end position="58"/>
    </location>
</feature>